<keyword evidence="2" id="KW-0472">Membrane</keyword>
<feature type="compositionally biased region" description="Low complexity" evidence="1">
    <location>
        <begin position="56"/>
        <end position="67"/>
    </location>
</feature>
<evidence type="ECO:0000313" key="4">
    <source>
        <dbReference type="Proteomes" id="UP001345827"/>
    </source>
</evidence>
<evidence type="ECO:0000256" key="2">
    <source>
        <dbReference type="SAM" id="Phobius"/>
    </source>
</evidence>
<feature type="region of interest" description="Disordered" evidence="1">
    <location>
        <begin position="1"/>
        <end position="96"/>
    </location>
</feature>
<dbReference type="Proteomes" id="UP001345827">
    <property type="component" value="Unassembled WGS sequence"/>
</dbReference>
<reference evidence="3 4" key="1">
    <citation type="submission" date="2023-06" db="EMBL/GenBank/DDBJ databases">
        <title>Black Yeasts Isolated from many extreme environments.</title>
        <authorList>
            <person name="Coleine C."/>
            <person name="Stajich J.E."/>
            <person name="Selbmann L."/>
        </authorList>
    </citation>
    <scope>NUCLEOTIDE SEQUENCE [LARGE SCALE GENOMIC DNA]</scope>
    <source>
        <strain evidence="3 4">CCFEE 5887</strain>
    </source>
</reference>
<proteinExistence type="predicted"/>
<dbReference type="EMBL" id="JAXLQG010000007">
    <property type="protein sequence ID" value="KAK5537735.1"/>
    <property type="molecule type" value="Genomic_DNA"/>
</dbReference>
<gene>
    <name evidence="3" type="ORF">LTR25_004987</name>
</gene>
<sequence length="279" mass="30926">MTTPAPLQIGLPEWVEPTEVQPPSPLPDRVGPWPLKRNRTSSWSTGVGSETTIAGSSSQSVKSVNTSGDASRAASPDMAGDTRRGHKERRKSELTATLEEVDKQCATIQRMLDAEEAALKKDVEDIRRHVRERSERQNQRLGRPAQEPRDLEQNAGAPAQGRAGCLRCAHAVDDLSRTISAACALLTLSCLMLLLSPWIFDEAFGHGRNQGPDRRGYFFLFLGLPVCGMTAIFAVAMYGLQATRKRARRKLDTCALIAYTSIWSVVVYLWLIKWWLPLV</sequence>
<organism evidence="3 4">
    <name type="scientific">Vermiconidia calcicola</name>
    <dbReference type="NCBI Taxonomy" id="1690605"/>
    <lineage>
        <taxon>Eukaryota</taxon>
        <taxon>Fungi</taxon>
        <taxon>Dikarya</taxon>
        <taxon>Ascomycota</taxon>
        <taxon>Pezizomycotina</taxon>
        <taxon>Dothideomycetes</taxon>
        <taxon>Dothideomycetidae</taxon>
        <taxon>Mycosphaerellales</taxon>
        <taxon>Extremaceae</taxon>
        <taxon>Vermiconidia</taxon>
    </lineage>
</organism>
<feature type="compositionally biased region" description="Polar residues" evidence="1">
    <location>
        <begin position="40"/>
        <end position="55"/>
    </location>
</feature>
<dbReference type="AlphaFoldDB" id="A0AAV9Q8Z2"/>
<accession>A0AAV9Q8Z2</accession>
<name>A0AAV9Q8Z2_9PEZI</name>
<feature type="transmembrane region" description="Helical" evidence="2">
    <location>
        <begin position="179"/>
        <end position="199"/>
    </location>
</feature>
<keyword evidence="2" id="KW-0812">Transmembrane</keyword>
<feature type="region of interest" description="Disordered" evidence="1">
    <location>
        <begin position="130"/>
        <end position="157"/>
    </location>
</feature>
<evidence type="ECO:0000256" key="1">
    <source>
        <dbReference type="SAM" id="MobiDB-lite"/>
    </source>
</evidence>
<feature type="transmembrane region" description="Helical" evidence="2">
    <location>
        <begin position="253"/>
        <end position="276"/>
    </location>
</feature>
<keyword evidence="4" id="KW-1185">Reference proteome</keyword>
<evidence type="ECO:0000313" key="3">
    <source>
        <dbReference type="EMBL" id="KAK5537735.1"/>
    </source>
</evidence>
<protein>
    <submittedName>
        <fullName evidence="3">Uncharacterized protein</fullName>
    </submittedName>
</protein>
<keyword evidence="2" id="KW-1133">Transmembrane helix</keyword>
<comment type="caution">
    <text evidence="3">The sequence shown here is derived from an EMBL/GenBank/DDBJ whole genome shotgun (WGS) entry which is preliminary data.</text>
</comment>
<feature type="transmembrane region" description="Helical" evidence="2">
    <location>
        <begin position="219"/>
        <end position="241"/>
    </location>
</feature>